<dbReference type="Gene3D" id="1.10.490.10">
    <property type="entry name" value="Globins"/>
    <property type="match status" value="1"/>
</dbReference>
<accession>A0ABR4IXN4</accession>
<dbReference type="InterPro" id="IPR000971">
    <property type="entry name" value="Globin"/>
</dbReference>
<comment type="caution">
    <text evidence="12">The sequence shown here is derived from an EMBL/GenBank/DDBJ whole genome shotgun (WGS) entry which is preliminary data.</text>
</comment>
<dbReference type="Gene3D" id="3.40.50.80">
    <property type="entry name" value="Nucleotide-binding domain of ferredoxin-NADP reductase (FNR) module"/>
    <property type="match status" value="1"/>
</dbReference>
<evidence type="ECO:0000256" key="2">
    <source>
        <dbReference type="ARBA" id="ARBA00012229"/>
    </source>
</evidence>
<keyword evidence="13" id="KW-1185">Reference proteome</keyword>
<dbReference type="Proteomes" id="UP001610335">
    <property type="component" value="Unassembled WGS sequence"/>
</dbReference>
<dbReference type="InterPro" id="IPR039261">
    <property type="entry name" value="FNR_nucleotide-bd"/>
</dbReference>
<evidence type="ECO:0000256" key="4">
    <source>
        <dbReference type="ARBA" id="ARBA00022617"/>
    </source>
</evidence>
<keyword evidence="4" id="KW-0349">Heme</keyword>
<feature type="domain" description="FAD-binding FR-type" evidence="11">
    <location>
        <begin position="149"/>
        <end position="266"/>
    </location>
</feature>
<dbReference type="SUPFAM" id="SSF52343">
    <property type="entry name" value="Ferredoxin reductase-like, C-terminal NADP-linked domain"/>
    <property type="match status" value="1"/>
</dbReference>
<evidence type="ECO:0000256" key="8">
    <source>
        <dbReference type="ARBA" id="ARBA00048649"/>
    </source>
</evidence>
<dbReference type="PANTHER" id="PTHR43396:SF3">
    <property type="entry name" value="FLAVOHEMOPROTEIN"/>
    <property type="match status" value="1"/>
</dbReference>
<dbReference type="SUPFAM" id="SSF63380">
    <property type="entry name" value="Riboflavin synthase domain-like"/>
    <property type="match status" value="1"/>
</dbReference>
<evidence type="ECO:0000256" key="6">
    <source>
        <dbReference type="ARBA" id="ARBA00023004"/>
    </source>
</evidence>
<comment type="similarity">
    <text evidence="1">In the C-terminal section; belongs to the flavoprotein pyridine nucleotide cytochrome reductase family.</text>
</comment>
<comment type="catalytic activity">
    <reaction evidence="9">
        <text>2 nitric oxide + NADPH + 2 O2 = 2 nitrate + NADP(+) + H(+)</text>
        <dbReference type="Rhea" id="RHEA:19465"/>
        <dbReference type="ChEBI" id="CHEBI:15378"/>
        <dbReference type="ChEBI" id="CHEBI:15379"/>
        <dbReference type="ChEBI" id="CHEBI:16480"/>
        <dbReference type="ChEBI" id="CHEBI:17632"/>
        <dbReference type="ChEBI" id="CHEBI:57783"/>
        <dbReference type="ChEBI" id="CHEBI:58349"/>
        <dbReference type="EC" id="1.14.12.17"/>
    </reaction>
</comment>
<evidence type="ECO:0000256" key="7">
    <source>
        <dbReference type="ARBA" id="ARBA00023027"/>
    </source>
</evidence>
<keyword evidence="6" id="KW-0408">Iron</keyword>
<dbReference type="InterPro" id="IPR017938">
    <property type="entry name" value="Riboflavin_synthase-like_b-brl"/>
</dbReference>
<dbReference type="EMBL" id="JBFXLS010000006">
    <property type="protein sequence ID" value="KAL2832531.1"/>
    <property type="molecule type" value="Genomic_DNA"/>
</dbReference>
<sequence length="417" mass="45681">MSLTPEQIPLIKATVPVLQEHGVTITKLFYDNMLNAHPELRTVFNVSNKAHGHQPMALAGALFAYASYIDDLGVLAPAVERICHKHASLYIQPESYQIVGKFLLEAMGQVLGTALTPPLLEAWAAAYWQLANLMISKEADLYKSANGWTDFRDFRVARKEPESDVITSFYLEPVDAQPLPSFLPGQYVSIQVPVPQLDHAQCRQYSLSDQPNPTYYRISVRRDPGLDTSDPTAPAHPGYVSNVLHDTINTGDTIKVSHPYGDFHLDNPTAKSPLVLISAGVGLTPLTSMVNSLTAALESPNSRPIHFIHGAHTSASRAFQSHMQALSQSVPNLRTTYFLTSPADTDKEGENYNHTGRVDLTKLDATKDLFQDNAATEYYACGPTAFMMEMKKALATTGVDEARVHMELFGTGGVPAA</sequence>
<organism evidence="12 13">
    <name type="scientific">Aspergillus cavernicola</name>
    <dbReference type="NCBI Taxonomy" id="176166"/>
    <lineage>
        <taxon>Eukaryota</taxon>
        <taxon>Fungi</taxon>
        <taxon>Dikarya</taxon>
        <taxon>Ascomycota</taxon>
        <taxon>Pezizomycotina</taxon>
        <taxon>Eurotiomycetes</taxon>
        <taxon>Eurotiomycetidae</taxon>
        <taxon>Eurotiales</taxon>
        <taxon>Aspergillaceae</taxon>
        <taxon>Aspergillus</taxon>
        <taxon>Aspergillus subgen. Nidulantes</taxon>
    </lineage>
</organism>
<dbReference type="SUPFAM" id="SSF46458">
    <property type="entry name" value="Globin-like"/>
    <property type="match status" value="1"/>
</dbReference>
<dbReference type="InterPro" id="IPR001433">
    <property type="entry name" value="OxRdtase_FAD/NAD-bd"/>
</dbReference>
<dbReference type="InterPro" id="IPR009050">
    <property type="entry name" value="Globin-like_sf"/>
</dbReference>
<dbReference type="Gene3D" id="2.40.30.10">
    <property type="entry name" value="Translation factors"/>
    <property type="match status" value="1"/>
</dbReference>
<proteinExistence type="inferred from homology"/>
<gene>
    <name evidence="12" type="ORF">BDW59DRAFT_105873</name>
</gene>
<reference evidence="12 13" key="1">
    <citation type="submission" date="2024-07" db="EMBL/GenBank/DDBJ databases">
        <title>Section-level genome sequencing and comparative genomics of Aspergillus sections Usti and Cavernicolus.</title>
        <authorList>
            <consortium name="Lawrence Berkeley National Laboratory"/>
            <person name="Nybo J.L."/>
            <person name="Vesth T.C."/>
            <person name="Theobald S."/>
            <person name="Frisvad J.C."/>
            <person name="Larsen T.O."/>
            <person name="Kjaerboelling I."/>
            <person name="Rothschild-Mancinelli K."/>
            <person name="Lyhne E.K."/>
            <person name="Kogle M.E."/>
            <person name="Barry K."/>
            <person name="Clum A."/>
            <person name="Na H."/>
            <person name="Ledsgaard L."/>
            <person name="Lin J."/>
            <person name="Lipzen A."/>
            <person name="Kuo A."/>
            <person name="Riley R."/>
            <person name="Mondo S."/>
            <person name="LaButti K."/>
            <person name="Haridas S."/>
            <person name="Pangalinan J."/>
            <person name="Salamov A.A."/>
            <person name="Simmons B.A."/>
            <person name="Magnuson J.K."/>
            <person name="Chen J."/>
            <person name="Drula E."/>
            <person name="Henrissat B."/>
            <person name="Wiebenga A."/>
            <person name="Lubbers R.J."/>
            <person name="Gomes A.C."/>
            <person name="Makela M.R."/>
            <person name="Stajich J."/>
            <person name="Grigoriev I.V."/>
            <person name="Mortensen U.H."/>
            <person name="De vries R.P."/>
            <person name="Baker S.E."/>
            <person name="Andersen M.R."/>
        </authorList>
    </citation>
    <scope>NUCLEOTIDE SEQUENCE [LARGE SCALE GENOMIC DNA]</scope>
    <source>
        <strain evidence="12 13">CBS 600.67</strain>
    </source>
</reference>
<evidence type="ECO:0000256" key="9">
    <source>
        <dbReference type="ARBA" id="ARBA00049433"/>
    </source>
</evidence>
<protein>
    <recommendedName>
        <fullName evidence="2">nitric oxide dioxygenase</fullName>
        <ecNumber evidence="2">1.14.12.17</ecNumber>
    </recommendedName>
</protein>
<dbReference type="InterPro" id="IPR017927">
    <property type="entry name" value="FAD-bd_FR_type"/>
</dbReference>
<keyword evidence="5" id="KW-0479">Metal-binding</keyword>
<feature type="domain" description="Globin" evidence="10">
    <location>
        <begin position="2"/>
        <end position="139"/>
    </location>
</feature>
<keyword evidence="7" id="KW-0520">NAD</keyword>
<evidence type="ECO:0000259" key="10">
    <source>
        <dbReference type="PROSITE" id="PS01033"/>
    </source>
</evidence>
<dbReference type="PROSITE" id="PS51384">
    <property type="entry name" value="FAD_FR"/>
    <property type="match status" value="1"/>
</dbReference>
<dbReference type="CDD" id="cd06184">
    <property type="entry name" value="flavohem_like_fad_nad_binding"/>
    <property type="match status" value="1"/>
</dbReference>
<evidence type="ECO:0000313" key="13">
    <source>
        <dbReference type="Proteomes" id="UP001610335"/>
    </source>
</evidence>
<dbReference type="PANTHER" id="PTHR43396">
    <property type="entry name" value="FLAVOHEMOPROTEIN"/>
    <property type="match status" value="1"/>
</dbReference>
<dbReference type="NCBIfam" id="NF009805">
    <property type="entry name" value="PRK13289.1"/>
    <property type="match status" value="1"/>
</dbReference>
<evidence type="ECO:0000256" key="1">
    <source>
        <dbReference type="ARBA" id="ARBA00006401"/>
    </source>
</evidence>
<dbReference type="Pfam" id="PF00175">
    <property type="entry name" value="NAD_binding_1"/>
    <property type="match status" value="1"/>
</dbReference>
<comment type="catalytic activity">
    <reaction evidence="8">
        <text>2 nitric oxide + NADH + 2 O2 = 2 nitrate + NAD(+) + H(+)</text>
        <dbReference type="Rhea" id="RHEA:19469"/>
        <dbReference type="ChEBI" id="CHEBI:15378"/>
        <dbReference type="ChEBI" id="CHEBI:15379"/>
        <dbReference type="ChEBI" id="CHEBI:16480"/>
        <dbReference type="ChEBI" id="CHEBI:17632"/>
        <dbReference type="ChEBI" id="CHEBI:57540"/>
        <dbReference type="ChEBI" id="CHEBI:57945"/>
        <dbReference type="EC" id="1.14.12.17"/>
    </reaction>
</comment>
<dbReference type="CDD" id="cd08922">
    <property type="entry name" value="FHb-globin"/>
    <property type="match status" value="1"/>
</dbReference>
<evidence type="ECO:0000256" key="5">
    <source>
        <dbReference type="ARBA" id="ARBA00022723"/>
    </source>
</evidence>
<evidence type="ECO:0000259" key="11">
    <source>
        <dbReference type="PROSITE" id="PS51384"/>
    </source>
</evidence>
<dbReference type="InterPro" id="IPR012292">
    <property type="entry name" value="Globin/Proto"/>
</dbReference>
<dbReference type="PROSITE" id="PS01033">
    <property type="entry name" value="GLOBIN"/>
    <property type="match status" value="1"/>
</dbReference>
<evidence type="ECO:0000256" key="3">
    <source>
        <dbReference type="ARBA" id="ARBA00022575"/>
    </source>
</evidence>
<evidence type="ECO:0000313" key="12">
    <source>
        <dbReference type="EMBL" id="KAL2832531.1"/>
    </source>
</evidence>
<dbReference type="EC" id="1.14.12.17" evidence="2"/>
<dbReference type="Pfam" id="PF00042">
    <property type="entry name" value="Globin"/>
    <property type="match status" value="1"/>
</dbReference>
<keyword evidence="3" id="KW-0216">Detoxification</keyword>
<name>A0ABR4IXN4_9EURO</name>